<evidence type="ECO:0000313" key="3">
    <source>
        <dbReference type="Proteomes" id="UP000005463"/>
    </source>
</evidence>
<sequence>MNGQREQGRIGHERSLQGRRPRAALPAPAFKRAGKQAPHPAGARMARHALNCAEPRLVRAGGQCQVSGLRNK</sequence>
<dbReference type="EMBL" id="ABLC01000301">
    <property type="protein sequence ID" value="EDT00341.1"/>
    <property type="molecule type" value="Genomic_DNA"/>
</dbReference>
<dbReference type="AlphaFoldDB" id="B1FQ36"/>
<accession>B1FQ36</accession>
<organism evidence="2 3">
    <name type="scientific">Burkholderia ambifaria IOP40-10</name>
    <dbReference type="NCBI Taxonomy" id="396596"/>
    <lineage>
        <taxon>Bacteria</taxon>
        <taxon>Pseudomonadati</taxon>
        <taxon>Pseudomonadota</taxon>
        <taxon>Betaproteobacteria</taxon>
        <taxon>Burkholderiales</taxon>
        <taxon>Burkholderiaceae</taxon>
        <taxon>Burkholderia</taxon>
        <taxon>Burkholderia cepacia complex</taxon>
    </lineage>
</organism>
<evidence type="ECO:0000256" key="1">
    <source>
        <dbReference type="SAM" id="MobiDB-lite"/>
    </source>
</evidence>
<reference evidence="2 3" key="1">
    <citation type="submission" date="2008-03" db="EMBL/GenBank/DDBJ databases">
        <title>Sequencing of the draft genome and assembly of Burkholderia ambifaria IOP40-10.</title>
        <authorList>
            <consortium name="US DOE Joint Genome Institute (JGI-PGF)"/>
            <person name="Copeland A."/>
            <person name="Lucas S."/>
            <person name="Lapidus A."/>
            <person name="Glavina del Rio T."/>
            <person name="Dalin E."/>
            <person name="Tice H."/>
            <person name="Bruce D."/>
            <person name="Goodwin L."/>
            <person name="Pitluck S."/>
            <person name="Larimer F."/>
            <person name="Land M.L."/>
            <person name="Hauser L."/>
            <person name="Tiedje J."/>
            <person name="Richardson P."/>
        </authorList>
    </citation>
    <scope>NUCLEOTIDE SEQUENCE [LARGE SCALE GENOMIC DNA]</scope>
    <source>
        <strain evidence="2 3">IOP40-10</strain>
    </source>
</reference>
<proteinExistence type="predicted"/>
<feature type="region of interest" description="Disordered" evidence="1">
    <location>
        <begin position="1"/>
        <end position="45"/>
    </location>
</feature>
<dbReference type="Proteomes" id="UP000005463">
    <property type="component" value="Unassembled WGS sequence"/>
</dbReference>
<evidence type="ECO:0000313" key="2">
    <source>
        <dbReference type="EMBL" id="EDT00341.1"/>
    </source>
</evidence>
<protein>
    <submittedName>
        <fullName evidence="2">Uncharacterized protein</fullName>
    </submittedName>
</protein>
<comment type="caution">
    <text evidence="2">The sequence shown here is derived from an EMBL/GenBank/DDBJ whole genome shotgun (WGS) entry which is preliminary data.</text>
</comment>
<gene>
    <name evidence="2" type="ORF">BamIOP4010DRAFT_6147</name>
</gene>
<name>B1FQ36_9BURK</name>
<feature type="compositionally biased region" description="Basic and acidic residues" evidence="1">
    <location>
        <begin position="1"/>
        <end position="16"/>
    </location>
</feature>